<evidence type="ECO:0000313" key="4">
    <source>
        <dbReference type="Proteomes" id="UP000050741"/>
    </source>
</evidence>
<dbReference type="SUPFAM" id="SSF55945">
    <property type="entry name" value="TATA-box binding protein-like"/>
    <property type="match status" value="2"/>
</dbReference>
<reference evidence="5" key="3">
    <citation type="submission" date="2016-06" db="UniProtKB">
        <authorList>
            <consortium name="WormBaseParasite"/>
        </authorList>
    </citation>
    <scope>IDENTIFICATION</scope>
</reference>
<dbReference type="WBParaSite" id="GPLIN_000233600">
    <property type="protein sequence ID" value="GPLIN_000233600"/>
    <property type="gene ID" value="GPLIN_000233600"/>
</dbReference>
<organism evidence="4 5">
    <name type="scientific">Globodera pallida</name>
    <name type="common">Potato cyst nematode worm</name>
    <name type="synonym">Heterodera pallida</name>
    <dbReference type="NCBI Taxonomy" id="36090"/>
    <lineage>
        <taxon>Eukaryota</taxon>
        <taxon>Metazoa</taxon>
        <taxon>Ecdysozoa</taxon>
        <taxon>Nematoda</taxon>
        <taxon>Chromadorea</taxon>
        <taxon>Rhabditida</taxon>
        <taxon>Tylenchina</taxon>
        <taxon>Tylenchomorpha</taxon>
        <taxon>Tylenchoidea</taxon>
        <taxon>Heteroderidae</taxon>
        <taxon>Heteroderinae</taxon>
        <taxon>Globodera</taxon>
    </lineage>
</organism>
<dbReference type="Gene3D" id="3.30.310.10">
    <property type="entry name" value="TATA-Binding Protein"/>
    <property type="match status" value="2"/>
</dbReference>
<evidence type="ECO:0000313" key="5">
    <source>
        <dbReference type="WBParaSite" id="GPLIN_000233600"/>
    </source>
</evidence>
<name>A0A183BP00_GLOPA</name>
<keyword evidence="2" id="KW-0238">DNA-binding</keyword>
<dbReference type="Pfam" id="PF00352">
    <property type="entry name" value="TBP"/>
    <property type="match status" value="2"/>
</dbReference>
<dbReference type="GO" id="GO:0006352">
    <property type="term" value="P:DNA-templated transcription initiation"/>
    <property type="evidence" value="ECO:0007669"/>
    <property type="project" value="InterPro"/>
</dbReference>
<comment type="similarity">
    <text evidence="1">Belongs to the TBP family.</text>
</comment>
<evidence type="ECO:0000256" key="2">
    <source>
        <dbReference type="ARBA" id="ARBA00023125"/>
    </source>
</evidence>
<dbReference type="InterPro" id="IPR012295">
    <property type="entry name" value="TBP_dom_sf"/>
</dbReference>
<reference evidence="4" key="2">
    <citation type="submission" date="2014-05" db="EMBL/GenBank/DDBJ databases">
        <title>The genome and life-stage specific transcriptomes of Globodera pallida elucidate key aspects of plant parasitism by a cyst nematode.</title>
        <authorList>
            <person name="Cotton J.A."/>
            <person name="Lilley C.J."/>
            <person name="Jones L.M."/>
            <person name="Kikuchi T."/>
            <person name="Reid A.J."/>
            <person name="Thorpe P."/>
            <person name="Tsai I.J."/>
            <person name="Beasley H."/>
            <person name="Blok V."/>
            <person name="Cock P.J.A."/>
            <person name="Van den Akker S.E."/>
            <person name="Holroyd N."/>
            <person name="Hunt M."/>
            <person name="Mantelin S."/>
            <person name="Naghra H."/>
            <person name="Pain A."/>
            <person name="Palomares-Rius J.E."/>
            <person name="Zarowiecki M."/>
            <person name="Berriman M."/>
            <person name="Jones J.T."/>
            <person name="Urwin P.E."/>
        </authorList>
    </citation>
    <scope>NUCLEOTIDE SEQUENCE [LARGE SCALE GENOMIC DNA]</scope>
    <source>
        <strain evidence="4">Lindley</strain>
    </source>
</reference>
<proteinExistence type="inferred from homology"/>
<sequence length="271" mass="30479">MYYVHNCTATFTFFAHHTTTQFSHDQFLALARHGICTEYAPWRFHAIVMRVRRAQPTPHGGMANATATALLFRSGRVVLTGVRGWHLTLQGAIRRIALRVCRNVQLALRAAATGGRQQQRTADSLGVYRLTTCNLVSTLQVPNRLDIELLYAAMLLQRRRMQRDNANNGSQHVNDRDAGVNDDGGFSNNTAFVGVRRCCLDLSTFPALRCTLLMVPTGRVHEQQTQQQRCSVPVTCLMFISGRVIVTGVRHVAQMRRALQNITPFLANYER</sequence>
<reference evidence="4" key="1">
    <citation type="submission" date="2013-12" db="EMBL/GenBank/DDBJ databases">
        <authorList>
            <person name="Aslett M."/>
        </authorList>
    </citation>
    <scope>NUCLEOTIDE SEQUENCE [LARGE SCALE GENOMIC DNA]</scope>
    <source>
        <strain evidence="4">Lindley</strain>
    </source>
</reference>
<protein>
    <submittedName>
        <fullName evidence="5">TATA-box-binding protein</fullName>
    </submittedName>
</protein>
<dbReference type="InterPro" id="IPR000814">
    <property type="entry name" value="TBP"/>
</dbReference>
<accession>A0A183BP00</accession>
<evidence type="ECO:0000256" key="3">
    <source>
        <dbReference type="ARBA" id="ARBA00023163"/>
    </source>
</evidence>
<dbReference type="AlphaFoldDB" id="A0A183BP00"/>
<keyword evidence="4" id="KW-1185">Reference proteome</keyword>
<keyword evidence="3" id="KW-0804">Transcription</keyword>
<dbReference type="Proteomes" id="UP000050741">
    <property type="component" value="Unassembled WGS sequence"/>
</dbReference>
<dbReference type="GO" id="GO:0003677">
    <property type="term" value="F:DNA binding"/>
    <property type="evidence" value="ECO:0007669"/>
    <property type="project" value="UniProtKB-KW"/>
</dbReference>
<evidence type="ECO:0000256" key="1">
    <source>
        <dbReference type="ARBA" id="ARBA00005560"/>
    </source>
</evidence>